<dbReference type="PANTHER" id="PTHR31499:SF80">
    <property type="entry name" value="HTH MYB-TYPE DOMAIN-CONTAINING PROTEIN"/>
    <property type="match status" value="1"/>
</dbReference>
<feature type="region of interest" description="Disordered" evidence="7">
    <location>
        <begin position="349"/>
        <end position="402"/>
    </location>
</feature>
<comment type="similarity">
    <text evidence="2">Belongs to the MYB-CC family.</text>
</comment>
<evidence type="ECO:0000256" key="3">
    <source>
        <dbReference type="ARBA" id="ARBA00023015"/>
    </source>
</evidence>
<dbReference type="PROSITE" id="PS51294">
    <property type="entry name" value="HTH_MYB"/>
    <property type="match status" value="1"/>
</dbReference>
<dbReference type="GO" id="GO:0003677">
    <property type="term" value="F:DNA binding"/>
    <property type="evidence" value="ECO:0007669"/>
    <property type="project" value="InterPro"/>
</dbReference>
<comment type="subcellular location">
    <subcellularLocation>
        <location evidence="1">Nucleus</location>
    </subcellularLocation>
</comment>
<evidence type="ECO:0000256" key="6">
    <source>
        <dbReference type="ARBA" id="ARBA00023242"/>
    </source>
</evidence>
<protein>
    <recommendedName>
        <fullName evidence="8">HTH myb-type domain-containing protein</fullName>
    </recommendedName>
</protein>
<dbReference type="GO" id="GO:0005634">
    <property type="term" value="C:nucleus"/>
    <property type="evidence" value="ECO:0007669"/>
    <property type="project" value="UniProtKB-SubCell"/>
</dbReference>
<proteinExistence type="inferred from homology"/>
<evidence type="ECO:0000256" key="5">
    <source>
        <dbReference type="ARBA" id="ARBA00023163"/>
    </source>
</evidence>
<dbReference type="SUPFAM" id="SSF46689">
    <property type="entry name" value="Homeodomain-like"/>
    <property type="match status" value="1"/>
</dbReference>
<evidence type="ECO:0000256" key="7">
    <source>
        <dbReference type="SAM" id="MobiDB-lite"/>
    </source>
</evidence>
<keyword evidence="3" id="KW-0805">Transcription regulation</keyword>
<feature type="compositionally biased region" description="Polar residues" evidence="7">
    <location>
        <begin position="55"/>
        <end position="91"/>
    </location>
</feature>
<feature type="domain" description="HTH myb-type" evidence="8">
    <location>
        <begin position="179"/>
        <end position="238"/>
    </location>
</feature>
<evidence type="ECO:0000259" key="8">
    <source>
        <dbReference type="PROSITE" id="PS51294"/>
    </source>
</evidence>
<keyword evidence="5" id="KW-0804">Transcription</keyword>
<dbReference type="Gene3D" id="1.10.10.60">
    <property type="entry name" value="Homeodomain-like"/>
    <property type="match status" value="1"/>
</dbReference>
<dbReference type="FunFam" id="1.10.10.60:FF:000002">
    <property type="entry name" value="Myb family transcription factor"/>
    <property type="match status" value="1"/>
</dbReference>
<evidence type="ECO:0000256" key="4">
    <source>
        <dbReference type="ARBA" id="ARBA00023054"/>
    </source>
</evidence>
<feature type="region of interest" description="Disordered" evidence="7">
    <location>
        <begin position="43"/>
        <end position="91"/>
    </location>
</feature>
<accession>A0AAN7J3A1</accession>
<dbReference type="InterPro" id="IPR017930">
    <property type="entry name" value="Myb_dom"/>
</dbReference>
<dbReference type="InterPro" id="IPR046955">
    <property type="entry name" value="PHR1-like"/>
</dbReference>
<reference evidence="9 10" key="1">
    <citation type="journal article" date="2023" name="G3 (Bethesda)">
        <title>A haplotype-resolved chromosome-scale genome for Quercus rubra L. provides insights into the genetics of adaptive traits for red oak species.</title>
        <authorList>
            <person name="Kapoor B."/>
            <person name="Jenkins J."/>
            <person name="Schmutz J."/>
            <person name="Zhebentyayeva T."/>
            <person name="Kuelheim C."/>
            <person name="Coggeshall M."/>
            <person name="Heim C."/>
            <person name="Lasky J.R."/>
            <person name="Leites L."/>
            <person name="Islam-Faridi N."/>
            <person name="Romero-Severson J."/>
            <person name="DeLeo V.L."/>
            <person name="Lucas S.M."/>
            <person name="Lazic D."/>
            <person name="Gailing O."/>
            <person name="Carlson J."/>
            <person name="Staton M."/>
        </authorList>
    </citation>
    <scope>NUCLEOTIDE SEQUENCE [LARGE SCALE GENOMIC DNA]</scope>
    <source>
        <strain evidence="9">Pseudo-F2</strain>
    </source>
</reference>
<name>A0AAN7J3A1_QUERU</name>
<evidence type="ECO:0000313" key="10">
    <source>
        <dbReference type="Proteomes" id="UP001324115"/>
    </source>
</evidence>
<evidence type="ECO:0000256" key="2">
    <source>
        <dbReference type="ARBA" id="ARBA00006783"/>
    </source>
</evidence>
<keyword evidence="10" id="KW-1185">Reference proteome</keyword>
<dbReference type="NCBIfam" id="TIGR01557">
    <property type="entry name" value="myb_SHAQKYF"/>
    <property type="match status" value="1"/>
</dbReference>
<sequence length="402" mass="44275">MNMHPALSVQRSDSFQVSSGRELVTNSISTQASALVSNGNIDGHLLTPPSPGFPNFSTVSPHGRLPQNSQFISQSSTDGASFPPNHSSHQDLQSPVLINQYETGQVESATGVITSEDHTRRNDWQWADGLISELDTDWNELPDVNVVDPISEQTQIHQQPPVTSAEFRSVANTLSTAPPTKSRMRWTPELHEAFVEAVNKLGGSEHATPKGVKNLMNVEGLTIYHVKSHLQKYRTARHKPESSSEGTSEKNFTSIEEAKSADIKTSFGITEALRLQMELQKRLHEQLEIQKKLQLQIELQGQYLQEMFETHKKIEDGKSKTSTSALDDPSVPLSYAIADVKAETLKLDQPKAGIGASNANPTPEEGFWDISQEQRAHEPGDGESNASPTKRARTDQTGDIIN</sequence>
<keyword evidence="6" id="KW-0539">Nucleus</keyword>
<dbReference type="InterPro" id="IPR006447">
    <property type="entry name" value="Myb_dom_plants"/>
</dbReference>
<dbReference type="InterPro" id="IPR025756">
    <property type="entry name" value="Myb_CC_LHEQLE"/>
</dbReference>
<gene>
    <name evidence="9" type="ORF">RGQ29_014574</name>
</gene>
<dbReference type="InterPro" id="IPR009057">
    <property type="entry name" value="Homeodomain-like_sf"/>
</dbReference>
<evidence type="ECO:0000313" key="9">
    <source>
        <dbReference type="EMBL" id="KAK4596590.1"/>
    </source>
</evidence>
<keyword evidence="4" id="KW-0175">Coiled coil</keyword>
<dbReference type="Pfam" id="PF00249">
    <property type="entry name" value="Myb_DNA-binding"/>
    <property type="match status" value="1"/>
</dbReference>
<organism evidence="9 10">
    <name type="scientific">Quercus rubra</name>
    <name type="common">Northern red oak</name>
    <name type="synonym">Quercus borealis</name>
    <dbReference type="NCBI Taxonomy" id="3512"/>
    <lineage>
        <taxon>Eukaryota</taxon>
        <taxon>Viridiplantae</taxon>
        <taxon>Streptophyta</taxon>
        <taxon>Embryophyta</taxon>
        <taxon>Tracheophyta</taxon>
        <taxon>Spermatophyta</taxon>
        <taxon>Magnoliopsida</taxon>
        <taxon>eudicotyledons</taxon>
        <taxon>Gunneridae</taxon>
        <taxon>Pentapetalae</taxon>
        <taxon>rosids</taxon>
        <taxon>fabids</taxon>
        <taxon>Fagales</taxon>
        <taxon>Fagaceae</taxon>
        <taxon>Quercus</taxon>
    </lineage>
</organism>
<dbReference type="InterPro" id="IPR001005">
    <property type="entry name" value="SANT/Myb"/>
</dbReference>
<dbReference type="Pfam" id="PF14379">
    <property type="entry name" value="Myb_CC_LHEQLE"/>
    <property type="match status" value="1"/>
</dbReference>
<dbReference type="Proteomes" id="UP001324115">
    <property type="component" value="Unassembled WGS sequence"/>
</dbReference>
<evidence type="ECO:0000256" key="1">
    <source>
        <dbReference type="ARBA" id="ARBA00004123"/>
    </source>
</evidence>
<dbReference type="EMBL" id="JAXUIC010000003">
    <property type="protein sequence ID" value="KAK4596590.1"/>
    <property type="molecule type" value="Genomic_DNA"/>
</dbReference>
<comment type="caution">
    <text evidence="9">The sequence shown here is derived from an EMBL/GenBank/DDBJ whole genome shotgun (WGS) entry which is preliminary data.</text>
</comment>
<dbReference type="PANTHER" id="PTHR31499">
    <property type="entry name" value="MYB FAMILY TRANSCRIPTION FACTOR PHL11"/>
    <property type="match status" value="1"/>
</dbReference>
<dbReference type="AlphaFoldDB" id="A0AAN7J3A1"/>
<dbReference type="GO" id="GO:0003700">
    <property type="term" value="F:DNA-binding transcription factor activity"/>
    <property type="evidence" value="ECO:0007669"/>
    <property type="project" value="InterPro"/>
</dbReference>